<dbReference type="GO" id="GO:0016042">
    <property type="term" value="P:lipid catabolic process"/>
    <property type="evidence" value="ECO:0007669"/>
    <property type="project" value="UniProtKB-KW"/>
</dbReference>
<keyword evidence="1" id="KW-0443">Lipid metabolism</keyword>
<dbReference type="InterPro" id="IPR001711">
    <property type="entry name" value="PLipase_C_Pinositol-sp_Y"/>
</dbReference>
<reference evidence="4" key="1">
    <citation type="submission" date="2017-01" db="EMBL/GenBank/DDBJ databases">
        <authorList>
            <person name="Wang Y."/>
            <person name="White M."/>
            <person name="Kvist S."/>
            <person name="Moncalvo J.-M."/>
        </authorList>
    </citation>
    <scope>NUCLEOTIDE SEQUENCE [LARGE SCALE GENOMIC DNA]</scope>
    <source>
        <strain evidence="4">COL-18-3</strain>
    </source>
</reference>
<feature type="domain" description="PI-PLC Y-box" evidence="2">
    <location>
        <begin position="73"/>
        <end position="187"/>
    </location>
</feature>
<evidence type="ECO:0000259" key="2">
    <source>
        <dbReference type="PROSITE" id="PS50008"/>
    </source>
</evidence>
<dbReference type="GO" id="GO:0004435">
    <property type="term" value="F:phosphatidylinositol-4,5-bisphosphate phospholipase C activity"/>
    <property type="evidence" value="ECO:0007669"/>
    <property type="project" value="UniProtKB-EC"/>
</dbReference>
<dbReference type="PANTHER" id="PTHR10336">
    <property type="entry name" value="PHOSPHOINOSITIDE-SPECIFIC PHOSPHOLIPASE C FAMILY PROTEIN"/>
    <property type="match status" value="1"/>
</dbReference>
<dbReference type="GO" id="GO:0035556">
    <property type="term" value="P:intracellular signal transduction"/>
    <property type="evidence" value="ECO:0007669"/>
    <property type="project" value="InterPro"/>
</dbReference>
<comment type="caution">
    <text evidence="3">The sequence shown here is derived from an EMBL/GenBank/DDBJ whole genome shotgun (WGS) entry which is preliminary data.</text>
</comment>
<dbReference type="OrthoDB" id="5595879at2759"/>
<dbReference type="AlphaFoldDB" id="A0A1R1PSD0"/>
<keyword evidence="1" id="KW-0378">Hydrolase</keyword>
<dbReference type="SUPFAM" id="SSF51695">
    <property type="entry name" value="PLC-like phosphodiesterases"/>
    <property type="match status" value="1"/>
</dbReference>
<dbReference type="PRINTS" id="PR00390">
    <property type="entry name" value="PHPHLIPASEC"/>
</dbReference>
<dbReference type="InterPro" id="IPR001192">
    <property type="entry name" value="PI-PLC_fam"/>
</dbReference>
<dbReference type="EC" id="3.1.4.11" evidence="1"/>
<sequence length="564" mass="63680">MILRTVLGSSLADKRMDFIEGMPSPNDLRYKILVKSKVINGGTESPIVFQRHKNPPLGPQQKSAVCGKIAKELSDLAVYLKGTTLTGITNSMIESGAIVSLSEYMAEDLCKSCTKHFIETNKSIFTRVYPAFSKITSVNYDPMQFWGVGVQMVALNFQTNDRFMMIHDAFFRQSLGTGYVLKPQTLRETTRISEKNATVSPKKECFSGSTTFIHHRTSFSSALKEQATNGSTFEEREVTDNSDKYVSIEFLSAEMGDFDFSSFFSDGLACGINVEYANTHPPQLVSDPFKLAALVRKYGNRNSSKDLLSGFSKHITTHSKRAIYLDFLRNGAKKLLTRPQRSREDETRENNENFYSTESYNTSVAGYTMYNRERLNHAIRKLSKSHPTKFGKISKKNPLKLLSFTSTDSVNPDITYRTKPSPIVTGYSYTFFQHEKVVLHHYDPTLTVVKFSLYLHQGHPRRPPSLSDAVKSRSRKPRFISFTENRHPICSGQNARSPPVATFSASQGVEIANFYLSLNDLKHGYRFLDLTPTQNLSNHLRPMNRTFASPSILVRISDFHSVKG</sequence>
<evidence type="ECO:0000313" key="3">
    <source>
        <dbReference type="EMBL" id="OMH83868.1"/>
    </source>
</evidence>
<keyword evidence="4" id="KW-1185">Reference proteome</keyword>
<gene>
    <name evidence="3" type="ORF">AX774_g2623</name>
</gene>
<dbReference type="Gene3D" id="3.20.20.190">
    <property type="entry name" value="Phosphatidylinositol (PI) phosphodiesterase"/>
    <property type="match status" value="1"/>
</dbReference>
<accession>A0A1R1PSD0</accession>
<dbReference type="PROSITE" id="PS50008">
    <property type="entry name" value="PIPLC_Y_DOMAIN"/>
    <property type="match status" value="1"/>
</dbReference>
<dbReference type="InterPro" id="IPR017946">
    <property type="entry name" value="PLC-like_Pdiesterase_TIM-brl"/>
</dbReference>
<dbReference type="Proteomes" id="UP000188320">
    <property type="component" value="Unassembled WGS sequence"/>
</dbReference>
<protein>
    <recommendedName>
        <fullName evidence="1">Phosphoinositide phospholipase C</fullName>
        <ecNumber evidence="1">3.1.4.11</ecNumber>
    </recommendedName>
</protein>
<dbReference type="SMART" id="SM00149">
    <property type="entry name" value="PLCYc"/>
    <property type="match status" value="1"/>
</dbReference>
<proteinExistence type="predicted"/>
<dbReference type="Pfam" id="PF00387">
    <property type="entry name" value="PI-PLC-Y"/>
    <property type="match status" value="1"/>
</dbReference>
<evidence type="ECO:0000256" key="1">
    <source>
        <dbReference type="RuleBase" id="RU361133"/>
    </source>
</evidence>
<name>A0A1R1PSD0_ZANCU</name>
<organism evidence="3 4">
    <name type="scientific">Zancudomyces culisetae</name>
    <name type="common">Gut fungus</name>
    <name type="synonym">Smittium culisetae</name>
    <dbReference type="NCBI Taxonomy" id="1213189"/>
    <lineage>
        <taxon>Eukaryota</taxon>
        <taxon>Fungi</taxon>
        <taxon>Fungi incertae sedis</taxon>
        <taxon>Zoopagomycota</taxon>
        <taxon>Kickxellomycotina</taxon>
        <taxon>Harpellomycetes</taxon>
        <taxon>Harpellales</taxon>
        <taxon>Legeriomycetaceae</taxon>
        <taxon>Zancudomyces</taxon>
    </lineage>
</organism>
<keyword evidence="1" id="KW-0442">Lipid degradation</keyword>
<evidence type="ECO:0000313" key="4">
    <source>
        <dbReference type="Proteomes" id="UP000188320"/>
    </source>
</evidence>
<comment type="catalytic activity">
    <reaction evidence="1">
        <text>a 1,2-diacyl-sn-glycero-3-phospho-(1D-myo-inositol-4,5-bisphosphate) + H2O = 1D-myo-inositol 1,4,5-trisphosphate + a 1,2-diacyl-sn-glycerol + H(+)</text>
        <dbReference type="Rhea" id="RHEA:33179"/>
        <dbReference type="ChEBI" id="CHEBI:15377"/>
        <dbReference type="ChEBI" id="CHEBI:15378"/>
        <dbReference type="ChEBI" id="CHEBI:17815"/>
        <dbReference type="ChEBI" id="CHEBI:58456"/>
        <dbReference type="ChEBI" id="CHEBI:203600"/>
        <dbReference type="EC" id="3.1.4.11"/>
    </reaction>
</comment>
<dbReference type="EMBL" id="LSSK01000296">
    <property type="protein sequence ID" value="OMH83868.1"/>
    <property type="molecule type" value="Genomic_DNA"/>
</dbReference>